<keyword evidence="1" id="KW-0812">Transmembrane</keyword>
<reference evidence="3" key="1">
    <citation type="submission" date="2017-06" db="EMBL/GenBank/DDBJ databases">
        <authorList>
            <person name="Varghese N."/>
            <person name="Submissions S."/>
        </authorList>
    </citation>
    <scope>NUCLEOTIDE SEQUENCE [LARGE SCALE GENOMIC DNA]</scope>
    <source>
        <strain evidence="3">SCA</strain>
    </source>
</reference>
<dbReference type="AlphaFoldDB" id="A0A239ERK7"/>
<dbReference type="Proteomes" id="UP000198304">
    <property type="component" value="Unassembled WGS sequence"/>
</dbReference>
<keyword evidence="1" id="KW-0472">Membrane</keyword>
<feature type="transmembrane region" description="Helical" evidence="1">
    <location>
        <begin position="20"/>
        <end position="38"/>
    </location>
</feature>
<sequence>MLSLLFLHSVKVTDTKSKIWVIYFLCYNISILINLKVLNSSRHLSKEASVFLTASRDETLDLWVLISQSMYIYNNEKLFKTPLHTLEGYGIFILEGRGIGERNK</sequence>
<keyword evidence="3" id="KW-1185">Reference proteome</keyword>
<dbReference type="EMBL" id="FZOJ01000010">
    <property type="protein sequence ID" value="SNS46494.1"/>
    <property type="molecule type" value="Genomic_DNA"/>
</dbReference>
<protein>
    <submittedName>
        <fullName evidence="2">Uncharacterized protein</fullName>
    </submittedName>
</protein>
<accession>A0A239ERK7</accession>
<organism evidence="2 3">
    <name type="scientific">Anaerovirgula multivorans</name>
    <dbReference type="NCBI Taxonomy" id="312168"/>
    <lineage>
        <taxon>Bacteria</taxon>
        <taxon>Bacillati</taxon>
        <taxon>Bacillota</taxon>
        <taxon>Clostridia</taxon>
        <taxon>Peptostreptococcales</taxon>
        <taxon>Natronincolaceae</taxon>
        <taxon>Anaerovirgula</taxon>
    </lineage>
</organism>
<evidence type="ECO:0000313" key="2">
    <source>
        <dbReference type="EMBL" id="SNS46494.1"/>
    </source>
</evidence>
<gene>
    <name evidence="2" type="ORF">SAMN05446037_1010145</name>
</gene>
<keyword evidence="1" id="KW-1133">Transmembrane helix</keyword>
<evidence type="ECO:0000313" key="3">
    <source>
        <dbReference type="Proteomes" id="UP000198304"/>
    </source>
</evidence>
<evidence type="ECO:0000256" key="1">
    <source>
        <dbReference type="SAM" id="Phobius"/>
    </source>
</evidence>
<name>A0A239ERK7_9FIRM</name>
<proteinExistence type="predicted"/>